<accession>A0A4U6V364</accession>
<dbReference type="Gramene" id="TKW23550">
    <property type="protein sequence ID" value="TKW23550"/>
    <property type="gene ID" value="SEVIR_4G299101v2"/>
</dbReference>
<evidence type="ECO:0000313" key="1">
    <source>
        <dbReference type="EMBL" id="TKW23550.1"/>
    </source>
</evidence>
<protein>
    <submittedName>
        <fullName evidence="1">Uncharacterized protein</fullName>
    </submittedName>
</protein>
<keyword evidence="2" id="KW-1185">Reference proteome</keyword>
<proteinExistence type="predicted"/>
<name>A0A4U6V364_SETVI</name>
<evidence type="ECO:0000313" key="2">
    <source>
        <dbReference type="Proteomes" id="UP000298652"/>
    </source>
</evidence>
<sequence>MECAFEMIGAPWPSELRPTTVVTCSKESAPKRDPVAPQFSHYLSFHCNQSYY</sequence>
<dbReference type="Proteomes" id="UP000298652">
    <property type="component" value="Chromosome 4"/>
</dbReference>
<reference evidence="1" key="1">
    <citation type="submission" date="2019-03" db="EMBL/GenBank/DDBJ databases">
        <title>WGS assembly of Setaria viridis.</title>
        <authorList>
            <person name="Huang P."/>
            <person name="Jenkins J."/>
            <person name="Grimwood J."/>
            <person name="Barry K."/>
            <person name="Healey A."/>
            <person name="Mamidi S."/>
            <person name="Sreedasyam A."/>
            <person name="Shu S."/>
            <person name="Feldman M."/>
            <person name="Wu J."/>
            <person name="Yu Y."/>
            <person name="Chen C."/>
            <person name="Johnson J."/>
            <person name="Rokhsar D."/>
            <person name="Baxter I."/>
            <person name="Schmutz J."/>
            <person name="Brutnell T."/>
            <person name="Kellogg E."/>
        </authorList>
    </citation>
    <scope>NUCLEOTIDE SEQUENCE [LARGE SCALE GENOMIC DNA]</scope>
</reference>
<gene>
    <name evidence="1" type="ORF">SEVIR_4G299101v2</name>
</gene>
<organism evidence="1 2">
    <name type="scientific">Setaria viridis</name>
    <name type="common">Green bristlegrass</name>
    <name type="synonym">Setaria italica subsp. viridis</name>
    <dbReference type="NCBI Taxonomy" id="4556"/>
    <lineage>
        <taxon>Eukaryota</taxon>
        <taxon>Viridiplantae</taxon>
        <taxon>Streptophyta</taxon>
        <taxon>Embryophyta</taxon>
        <taxon>Tracheophyta</taxon>
        <taxon>Spermatophyta</taxon>
        <taxon>Magnoliopsida</taxon>
        <taxon>Liliopsida</taxon>
        <taxon>Poales</taxon>
        <taxon>Poaceae</taxon>
        <taxon>PACMAD clade</taxon>
        <taxon>Panicoideae</taxon>
        <taxon>Panicodae</taxon>
        <taxon>Paniceae</taxon>
        <taxon>Cenchrinae</taxon>
        <taxon>Setaria</taxon>
    </lineage>
</organism>
<dbReference type="EMBL" id="CM016555">
    <property type="protein sequence ID" value="TKW23550.1"/>
    <property type="molecule type" value="Genomic_DNA"/>
</dbReference>
<dbReference type="AlphaFoldDB" id="A0A4U6V364"/>